<proteinExistence type="inferred from homology"/>
<name>A0A2K9BJE6_BIFBR</name>
<dbReference type="InterPro" id="IPR055247">
    <property type="entry name" value="InsJ-like_HTH"/>
</dbReference>
<organism evidence="4 5">
    <name type="scientific">Bifidobacterium breve</name>
    <dbReference type="NCBI Taxonomy" id="1685"/>
    <lineage>
        <taxon>Bacteria</taxon>
        <taxon>Bacillati</taxon>
        <taxon>Actinomycetota</taxon>
        <taxon>Actinomycetes</taxon>
        <taxon>Bifidobacteriales</taxon>
        <taxon>Bifidobacteriaceae</taxon>
        <taxon>Bifidobacterium</taxon>
    </lineage>
</organism>
<accession>A0A2K9BJE6</accession>
<feature type="region of interest" description="Disordered" evidence="2">
    <location>
        <begin position="22"/>
        <end position="54"/>
    </location>
</feature>
<dbReference type="InterPro" id="IPR052057">
    <property type="entry name" value="IS150/IS1296_orfA-like"/>
</dbReference>
<dbReference type="Proteomes" id="UP000232496">
    <property type="component" value="Chromosome"/>
</dbReference>
<dbReference type="SUPFAM" id="SSF46689">
    <property type="entry name" value="Homeodomain-like"/>
    <property type="match status" value="1"/>
</dbReference>
<sequence length="99" mass="10846">MAKYGIASIAPLNRWCRDYRTGGEEALRPKPKGRPKGVKSKPKPKPTREHELAEENAYLRAKVAYLKKLRSLRANKSCGASEAPSSDCSQGKDTGSTPC</sequence>
<evidence type="ECO:0000313" key="4">
    <source>
        <dbReference type="EMBL" id="AUE17832.1"/>
    </source>
</evidence>
<comment type="similarity">
    <text evidence="1">Belongs to the IS150/IS1296 orfA family.</text>
</comment>
<dbReference type="Pfam" id="PF13518">
    <property type="entry name" value="HTH_28"/>
    <property type="match status" value="1"/>
</dbReference>
<evidence type="ECO:0000313" key="5">
    <source>
        <dbReference type="Proteomes" id="UP000232496"/>
    </source>
</evidence>
<evidence type="ECO:0000256" key="2">
    <source>
        <dbReference type="SAM" id="MobiDB-lite"/>
    </source>
</evidence>
<feature type="compositionally biased region" description="Basic residues" evidence="2">
    <location>
        <begin position="29"/>
        <end position="45"/>
    </location>
</feature>
<dbReference type="InterPro" id="IPR009057">
    <property type="entry name" value="Homeodomain-like_sf"/>
</dbReference>
<feature type="domain" description="Insertion element IS150 protein InsJ-like helix-turn-helix" evidence="3">
    <location>
        <begin position="2"/>
        <end position="36"/>
    </location>
</feature>
<evidence type="ECO:0000259" key="3">
    <source>
        <dbReference type="Pfam" id="PF13518"/>
    </source>
</evidence>
<dbReference type="AlphaFoldDB" id="A0A2K9BJE6"/>
<feature type="region of interest" description="Disordered" evidence="2">
    <location>
        <begin position="76"/>
        <end position="99"/>
    </location>
</feature>
<protein>
    <recommendedName>
        <fullName evidence="3">Insertion element IS150 protein InsJ-like helix-turn-helix domain-containing protein</fullName>
    </recommendedName>
</protein>
<reference evidence="4 5" key="1">
    <citation type="submission" date="2017-09" db="EMBL/GenBank/DDBJ databases">
        <title>Comparative genomics and methylome analysis of the gut commensal Bifidobacterium breve.</title>
        <authorList>
            <person name="Bottacini F."/>
            <person name="Morrissey R."/>
            <person name="Roberts R.J."/>
            <person name="James K."/>
            <person name="van Breen J."/>
            <person name="Egan M."/>
            <person name="Lambert J."/>
            <person name="van Limpt K."/>
            <person name="Stanton C."/>
            <person name="Knol J."/>
            <person name="O' Connell Motherway M."/>
            <person name="van Sinderen D."/>
        </authorList>
    </citation>
    <scope>NUCLEOTIDE SEQUENCE [LARGE SCALE GENOMIC DNA]</scope>
    <source>
        <strain evidence="4 5">DRBB29</strain>
    </source>
</reference>
<dbReference type="PANTHER" id="PTHR33795:SF1">
    <property type="entry name" value="INSERTION ELEMENT IS150 PROTEIN INSJ"/>
    <property type="match status" value="1"/>
</dbReference>
<dbReference type="PANTHER" id="PTHR33795">
    <property type="entry name" value="INSERTION ELEMENT IS150 PROTEIN INSJ"/>
    <property type="match status" value="1"/>
</dbReference>
<evidence type="ECO:0000256" key="1">
    <source>
        <dbReference type="ARBA" id="ARBA00038232"/>
    </source>
</evidence>
<feature type="compositionally biased region" description="Polar residues" evidence="2">
    <location>
        <begin position="83"/>
        <end position="99"/>
    </location>
</feature>
<dbReference type="EMBL" id="CP023198">
    <property type="protein sequence ID" value="AUE17832.1"/>
    <property type="molecule type" value="Genomic_DNA"/>
</dbReference>
<gene>
    <name evidence="4" type="ORF">DRBB29_0258</name>
</gene>